<accession>A0A9D3V196</accession>
<protein>
    <recommendedName>
        <fullName evidence="1">RNase H type-1 domain-containing protein</fullName>
    </recommendedName>
</protein>
<evidence type="ECO:0000313" key="3">
    <source>
        <dbReference type="Proteomes" id="UP000828251"/>
    </source>
</evidence>
<dbReference type="Proteomes" id="UP000828251">
    <property type="component" value="Unassembled WGS sequence"/>
</dbReference>
<gene>
    <name evidence="2" type="ORF">J1N35_031335</name>
</gene>
<dbReference type="GO" id="GO:0003676">
    <property type="term" value="F:nucleic acid binding"/>
    <property type="evidence" value="ECO:0007669"/>
    <property type="project" value="InterPro"/>
</dbReference>
<feature type="domain" description="RNase H type-1" evidence="1">
    <location>
        <begin position="2"/>
        <end position="99"/>
    </location>
</feature>
<sequence>MFDVAFDKRTFKSATGLVATDCSRDFLALKLVLHSNVPSLFAAEAYAGLQAVKLGRLLDLRSVVIKGYSRSVIKKCQSQEQDKSVIGAIISDIQNNTQAHKVAEESLRKEEETYQMRTNLDLPYVNLEGRWRRCPD</sequence>
<evidence type="ECO:0000259" key="1">
    <source>
        <dbReference type="Pfam" id="PF13456"/>
    </source>
</evidence>
<organism evidence="2 3">
    <name type="scientific">Gossypium stocksii</name>
    <dbReference type="NCBI Taxonomy" id="47602"/>
    <lineage>
        <taxon>Eukaryota</taxon>
        <taxon>Viridiplantae</taxon>
        <taxon>Streptophyta</taxon>
        <taxon>Embryophyta</taxon>
        <taxon>Tracheophyta</taxon>
        <taxon>Spermatophyta</taxon>
        <taxon>Magnoliopsida</taxon>
        <taxon>eudicotyledons</taxon>
        <taxon>Gunneridae</taxon>
        <taxon>Pentapetalae</taxon>
        <taxon>rosids</taxon>
        <taxon>malvids</taxon>
        <taxon>Malvales</taxon>
        <taxon>Malvaceae</taxon>
        <taxon>Malvoideae</taxon>
        <taxon>Gossypium</taxon>
    </lineage>
</organism>
<dbReference type="Pfam" id="PF13456">
    <property type="entry name" value="RVT_3"/>
    <property type="match status" value="1"/>
</dbReference>
<name>A0A9D3V196_9ROSI</name>
<dbReference type="EMBL" id="JAIQCV010000009">
    <property type="protein sequence ID" value="KAH1066348.1"/>
    <property type="molecule type" value="Genomic_DNA"/>
</dbReference>
<dbReference type="InterPro" id="IPR002156">
    <property type="entry name" value="RNaseH_domain"/>
</dbReference>
<dbReference type="AlphaFoldDB" id="A0A9D3V196"/>
<dbReference type="GO" id="GO:0004523">
    <property type="term" value="F:RNA-DNA hybrid ribonuclease activity"/>
    <property type="evidence" value="ECO:0007669"/>
    <property type="project" value="InterPro"/>
</dbReference>
<comment type="caution">
    <text evidence="2">The sequence shown here is derived from an EMBL/GenBank/DDBJ whole genome shotgun (WGS) entry which is preliminary data.</text>
</comment>
<proteinExistence type="predicted"/>
<reference evidence="2 3" key="1">
    <citation type="journal article" date="2021" name="Plant Biotechnol. J.">
        <title>Multi-omics assisted identification of the key and species-specific regulatory components of drought-tolerant mechanisms in Gossypium stocksii.</title>
        <authorList>
            <person name="Yu D."/>
            <person name="Ke L."/>
            <person name="Zhang D."/>
            <person name="Wu Y."/>
            <person name="Sun Y."/>
            <person name="Mei J."/>
            <person name="Sun J."/>
            <person name="Sun Y."/>
        </authorList>
    </citation>
    <scope>NUCLEOTIDE SEQUENCE [LARGE SCALE GENOMIC DNA]</scope>
    <source>
        <strain evidence="3">cv. E1</strain>
        <tissue evidence="2">Leaf</tissue>
    </source>
</reference>
<dbReference type="OrthoDB" id="1935929at2759"/>
<evidence type="ECO:0000313" key="2">
    <source>
        <dbReference type="EMBL" id="KAH1066348.1"/>
    </source>
</evidence>
<keyword evidence="3" id="KW-1185">Reference proteome</keyword>